<organism evidence="5 6">
    <name type="scientific">Pleurostoma richardsiae</name>
    <dbReference type="NCBI Taxonomy" id="41990"/>
    <lineage>
        <taxon>Eukaryota</taxon>
        <taxon>Fungi</taxon>
        <taxon>Dikarya</taxon>
        <taxon>Ascomycota</taxon>
        <taxon>Pezizomycotina</taxon>
        <taxon>Sordariomycetes</taxon>
        <taxon>Sordariomycetidae</taxon>
        <taxon>Calosphaeriales</taxon>
        <taxon>Pleurostomataceae</taxon>
        <taxon>Pleurostoma</taxon>
    </lineage>
</organism>
<keyword evidence="6" id="KW-1185">Reference proteome</keyword>
<dbReference type="Gene3D" id="3.30.190.20">
    <property type="match status" value="1"/>
</dbReference>
<dbReference type="InterPro" id="IPR023674">
    <property type="entry name" value="Ribosomal_uL1-like"/>
</dbReference>
<dbReference type="EMBL" id="JANBVO010000044">
    <property type="protein sequence ID" value="KAJ9134299.1"/>
    <property type="molecule type" value="Genomic_DNA"/>
</dbReference>
<dbReference type="SUPFAM" id="SSF56808">
    <property type="entry name" value="Ribosomal protein L1"/>
    <property type="match status" value="1"/>
</dbReference>
<dbReference type="InterPro" id="IPR028364">
    <property type="entry name" value="Ribosomal_uL1/biogenesis"/>
</dbReference>
<evidence type="ECO:0000256" key="4">
    <source>
        <dbReference type="SAM" id="MobiDB-lite"/>
    </source>
</evidence>
<dbReference type="InterPro" id="IPR016095">
    <property type="entry name" value="Ribosomal_uL1_3-a/b-sand"/>
</dbReference>
<dbReference type="Proteomes" id="UP001174694">
    <property type="component" value="Unassembled WGS sequence"/>
</dbReference>
<dbReference type="Pfam" id="PF00687">
    <property type="entry name" value="Ribosomal_L1"/>
    <property type="match status" value="1"/>
</dbReference>
<dbReference type="PANTHER" id="PTHR36427:SF3">
    <property type="entry name" value="LARGE RIBOSOMAL SUBUNIT PROTEIN UL1M"/>
    <property type="match status" value="1"/>
</dbReference>
<dbReference type="Gene3D" id="3.40.50.790">
    <property type="match status" value="1"/>
</dbReference>
<dbReference type="GO" id="GO:0005762">
    <property type="term" value="C:mitochondrial large ribosomal subunit"/>
    <property type="evidence" value="ECO:0007669"/>
    <property type="project" value="TreeGrafter"/>
</dbReference>
<dbReference type="CDD" id="cd00403">
    <property type="entry name" value="Ribosomal_L1"/>
    <property type="match status" value="1"/>
</dbReference>
<comment type="similarity">
    <text evidence="1">Belongs to the universal ribosomal protein uL1 family.</text>
</comment>
<sequence>MATTNQCLASLARLSLTSTVRPSATSIPRFLLPSAVSQARHASQKSSKAANTRKRKQHKAFKVEDLSKVEQFSLCDAIRYARAVEVGRPPTSVKYSLAIRLRTLKSGPVVRNRIRLPHPVKTDVRIAVICKEDSPIANEARMAGAVAVGEQSLFDQIRSENINFNRLICHTDSASELNKSGLGRILGPRGLMPSIKTKTITSNPVRLMGELVGADDYREREGTIRMAVGQLGFTPQMLADNVKALVGQVKQDIVAIEDDVDKQVHEIVLSSTNGPGFSLSGGFNPTDEKITPTHLAGPM</sequence>
<protein>
    <submittedName>
        <fullName evidence="5">Ribosomal protein L1</fullName>
    </submittedName>
</protein>
<dbReference type="PANTHER" id="PTHR36427">
    <property type="entry name" value="54S RIBOSOMAL PROTEIN L1, MITOCHONDRIAL"/>
    <property type="match status" value="1"/>
</dbReference>
<feature type="region of interest" description="Disordered" evidence="4">
    <location>
        <begin position="279"/>
        <end position="299"/>
    </location>
</feature>
<gene>
    <name evidence="5" type="ORF">NKR23_g10233</name>
</gene>
<dbReference type="AlphaFoldDB" id="A0AA38R5J1"/>
<evidence type="ECO:0000313" key="6">
    <source>
        <dbReference type="Proteomes" id="UP001174694"/>
    </source>
</evidence>
<evidence type="ECO:0000313" key="5">
    <source>
        <dbReference type="EMBL" id="KAJ9134299.1"/>
    </source>
</evidence>
<keyword evidence="2 5" id="KW-0689">Ribosomal protein</keyword>
<keyword evidence="3" id="KW-0687">Ribonucleoprotein</keyword>
<comment type="caution">
    <text evidence="5">The sequence shown here is derived from an EMBL/GenBank/DDBJ whole genome shotgun (WGS) entry which is preliminary data.</text>
</comment>
<accession>A0AA38R5J1</accession>
<evidence type="ECO:0000256" key="2">
    <source>
        <dbReference type="ARBA" id="ARBA00022980"/>
    </source>
</evidence>
<name>A0AA38R5J1_9PEZI</name>
<dbReference type="GO" id="GO:0003735">
    <property type="term" value="F:structural constituent of ribosome"/>
    <property type="evidence" value="ECO:0007669"/>
    <property type="project" value="TreeGrafter"/>
</dbReference>
<reference evidence="5" key="1">
    <citation type="submission" date="2022-07" db="EMBL/GenBank/DDBJ databases">
        <title>Fungi with potential for degradation of polypropylene.</title>
        <authorList>
            <person name="Gostincar C."/>
        </authorList>
    </citation>
    <scope>NUCLEOTIDE SEQUENCE</scope>
    <source>
        <strain evidence="5">EXF-13308</strain>
    </source>
</reference>
<evidence type="ECO:0000256" key="1">
    <source>
        <dbReference type="ARBA" id="ARBA00010531"/>
    </source>
</evidence>
<dbReference type="FunFam" id="3.40.50.790:FF:000001">
    <property type="entry name" value="50S ribosomal protein L1"/>
    <property type="match status" value="1"/>
</dbReference>
<proteinExistence type="inferred from homology"/>
<evidence type="ECO:0000256" key="3">
    <source>
        <dbReference type="ARBA" id="ARBA00023274"/>
    </source>
</evidence>